<proteinExistence type="predicted"/>
<dbReference type="Proteomes" id="UP000250028">
    <property type="component" value="Unassembled WGS sequence"/>
</dbReference>
<sequence length="176" mass="19712">MTSARTDPPLQADEPTMLLAFLQYHRDTLLLKASGLNARQLDTALSPSPMTLGGMLKHLALVEDNWIQEVLLGRPEPEPWASVDWEDDRDWDWHSARDDDPLTLFALLEQAQERSDVGISEALLAGGLNALSARPSRHTGELFSLRWILLHLIEEYARHNGHADLIRESIDGSTGE</sequence>
<protein>
    <recommendedName>
        <fullName evidence="3">DinB superfamily protein</fullName>
    </recommendedName>
</protein>
<keyword evidence="2" id="KW-1185">Reference proteome</keyword>
<dbReference type="InterPro" id="IPR034660">
    <property type="entry name" value="DinB/YfiT-like"/>
</dbReference>
<dbReference type="InterPro" id="IPR007061">
    <property type="entry name" value="MST-like"/>
</dbReference>
<dbReference type="EMBL" id="UESZ01000001">
    <property type="protein sequence ID" value="SSA33697.1"/>
    <property type="molecule type" value="Genomic_DNA"/>
</dbReference>
<dbReference type="Gene3D" id="1.20.120.450">
    <property type="entry name" value="dinb family like domain"/>
    <property type="match status" value="1"/>
</dbReference>
<evidence type="ECO:0000313" key="1">
    <source>
        <dbReference type="EMBL" id="SSA33697.1"/>
    </source>
</evidence>
<dbReference type="RefSeq" id="WP_109684360.1">
    <property type="nucleotide sequence ID" value="NZ_QGDN01000001.1"/>
</dbReference>
<reference evidence="2" key="1">
    <citation type="submission" date="2016-10" db="EMBL/GenBank/DDBJ databases">
        <authorList>
            <person name="Varghese N."/>
            <person name="Submissions S."/>
        </authorList>
    </citation>
    <scope>NUCLEOTIDE SEQUENCE [LARGE SCALE GENOMIC DNA]</scope>
    <source>
        <strain evidence="2">DSM 22951</strain>
    </source>
</reference>
<dbReference type="OrthoDB" id="4548523at2"/>
<evidence type="ECO:0008006" key="3">
    <source>
        <dbReference type="Google" id="ProtNLM"/>
    </source>
</evidence>
<organism evidence="1 2">
    <name type="scientific">Branchiibius hedensis</name>
    <dbReference type="NCBI Taxonomy" id="672460"/>
    <lineage>
        <taxon>Bacteria</taxon>
        <taxon>Bacillati</taxon>
        <taxon>Actinomycetota</taxon>
        <taxon>Actinomycetes</taxon>
        <taxon>Micrococcales</taxon>
        <taxon>Dermacoccaceae</taxon>
        <taxon>Branchiibius</taxon>
    </lineage>
</organism>
<gene>
    <name evidence="1" type="ORF">SAMN04489750_0983</name>
</gene>
<accession>A0A2Y8ZUZ5</accession>
<dbReference type="AlphaFoldDB" id="A0A2Y8ZUZ5"/>
<dbReference type="SUPFAM" id="SSF109854">
    <property type="entry name" value="DinB/YfiT-like putative metalloenzymes"/>
    <property type="match status" value="1"/>
</dbReference>
<evidence type="ECO:0000313" key="2">
    <source>
        <dbReference type="Proteomes" id="UP000250028"/>
    </source>
</evidence>
<dbReference type="Pfam" id="PF04978">
    <property type="entry name" value="MST"/>
    <property type="match status" value="1"/>
</dbReference>
<name>A0A2Y8ZUZ5_9MICO</name>